<dbReference type="Proteomes" id="UP001141950">
    <property type="component" value="Unassembled WGS sequence"/>
</dbReference>
<evidence type="ECO:0000313" key="3">
    <source>
        <dbReference type="EMBL" id="MCR2807585.1"/>
    </source>
</evidence>
<organism evidence="3 4">
    <name type="scientific">Paenibacillus soyae</name>
    <dbReference type="NCBI Taxonomy" id="2969249"/>
    <lineage>
        <taxon>Bacteria</taxon>
        <taxon>Bacillati</taxon>
        <taxon>Bacillota</taxon>
        <taxon>Bacilli</taxon>
        <taxon>Bacillales</taxon>
        <taxon>Paenibacillaceae</taxon>
        <taxon>Paenibacillus</taxon>
    </lineage>
</organism>
<feature type="region of interest" description="Disordered" evidence="1">
    <location>
        <begin position="1"/>
        <end position="26"/>
    </location>
</feature>
<dbReference type="Pfam" id="PF13699">
    <property type="entry name" value="eCIS_core"/>
    <property type="match status" value="1"/>
</dbReference>
<name>A0A9X2MW70_9BACL</name>
<keyword evidence="4" id="KW-1185">Reference proteome</keyword>
<dbReference type="EMBL" id="JANIPJ010000029">
    <property type="protein sequence ID" value="MCR2807585.1"/>
    <property type="molecule type" value="Genomic_DNA"/>
</dbReference>
<evidence type="ECO:0000313" key="4">
    <source>
        <dbReference type="Proteomes" id="UP001141950"/>
    </source>
</evidence>
<evidence type="ECO:0000256" key="1">
    <source>
        <dbReference type="SAM" id="MobiDB-lite"/>
    </source>
</evidence>
<evidence type="ECO:0000259" key="2">
    <source>
        <dbReference type="Pfam" id="PF13699"/>
    </source>
</evidence>
<reference evidence="3" key="1">
    <citation type="submission" date="2022-08" db="EMBL/GenBank/DDBJ databases">
        <title>The genomic sequence of strain Paenibacillus sp. SCIV0701.</title>
        <authorList>
            <person name="Zhao H."/>
        </authorList>
    </citation>
    <scope>NUCLEOTIDE SEQUENCE</scope>
    <source>
        <strain evidence="3">SCIV0701</strain>
    </source>
</reference>
<gene>
    <name evidence="3" type="ORF">NQZ67_27220</name>
</gene>
<feature type="domain" description="eCIS core" evidence="2">
    <location>
        <begin position="72"/>
        <end position="137"/>
    </location>
</feature>
<accession>A0A9X2MW70</accession>
<sequence>MSEKAAKQHQTAGEKHVERGHAPESASLLTNAQSAMIHLQQSAGNRAVMQLMKQTAEPAASAGGSGGNRTGLPDGLKAGVESLSGISLDDVRVHYNSSEPVKLNALAYAEGNDIHVGPGQEKHLPHEAWHVVQQKQGRVSPTMQFKHVGLNDSPALEREADEMGTRAASIAGASSGLTAIAAASPASPTVQLFKDMDNDNENRLKQSRTDSGDANMQLDHSVSQDSMKTLAKCMSEIGTMIQPSGTKFTKTKAAYGEFKSVTGDPKALRRRC</sequence>
<dbReference type="RefSeq" id="WP_257452186.1">
    <property type="nucleotide sequence ID" value="NZ_JANIPJ010000029.1"/>
</dbReference>
<feature type="region of interest" description="Disordered" evidence="1">
    <location>
        <begin position="54"/>
        <end position="76"/>
    </location>
</feature>
<protein>
    <submittedName>
        <fullName evidence="3">DUF4157 domain-containing protein</fullName>
    </submittedName>
</protein>
<proteinExistence type="predicted"/>
<feature type="compositionally biased region" description="Basic and acidic residues" evidence="1">
    <location>
        <begin position="1"/>
        <end position="22"/>
    </location>
</feature>
<comment type="caution">
    <text evidence="3">The sequence shown here is derived from an EMBL/GenBank/DDBJ whole genome shotgun (WGS) entry which is preliminary data.</text>
</comment>
<dbReference type="AlphaFoldDB" id="A0A9X2MW70"/>
<dbReference type="InterPro" id="IPR025295">
    <property type="entry name" value="eCIS_core_dom"/>
</dbReference>